<feature type="signal peptide" evidence="2">
    <location>
        <begin position="1"/>
        <end position="17"/>
    </location>
</feature>
<evidence type="ECO:0000313" key="3">
    <source>
        <dbReference type="EMBL" id="CAG6487837.1"/>
    </source>
</evidence>
<evidence type="ECO:0000256" key="1">
    <source>
        <dbReference type="SAM" id="MobiDB-lite"/>
    </source>
</evidence>
<protein>
    <submittedName>
        <fullName evidence="3">(northern house mosquito) hypothetical protein</fullName>
    </submittedName>
</protein>
<keyword evidence="2" id="KW-0732">Signal</keyword>
<feature type="chain" id="PRO_5033983623" evidence="2">
    <location>
        <begin position="18"/>
        <end position="102"/>
    </location>
</feature>
<evidence type="ECO:0000256" key="2">
    <source>
        <dbReference type="SAM" id="SignalP"/>
    </source>
</evidence>
<reference evidence="3" key="1">
    <citation type="submission" date="2021-05" db="EMBL/GenBank/DDBJ databases">
        <authorList>
            <person name="Alioto T."/>
            <person name="Alioto T."/>
            <person name="Gomez Garrido J."/>
        </authorList>
    </citation>
    <scope>NUCLEOTIDE SEQUENCE</scope>
</reference>
<proteinExistence type="predicted"/>
<dbReference type="EMBL" id="HBUE01108143">
    <property type="protein sequence ID" value="CAG6487837.1"/>
    <property type="molecule type" value="Transcribed_RNA"/>
</dbReference>
<name>A0A8D8CAZ6_CULPI</name>
<dbReference type="AlphaFoldDB" id="A0A8D8CAZ6"/>
<organism evidence="3">
    <name type="scientific">Culex pipiens</name>
    <name type="common">House mosquito</name>
    <dbReference type="NCBI Taxonomy" id="7175"/>
    <lineage>
        <taxon>Eukaryota</taxon>
        <taxon>Metazoa</taxon>
        <taxon>Ecdysozoa</taxon>
        <taxon>Arthropoda</taxon>
        <taxon>Hexapoda</taxon>
        <taxon>Insecta</taxon>
        <taxon>Pterygota</taxon>
        <taxon>Neoptera</taxon>
        <taxon>Endopterygota</taxon>
        <taxon>Diptera</taxon>
        <taxon>Nematocera</taxon>
        <taxon>Culicoidea</taxon>
        <taxon>Culicidae</taxon>
        <taxon>Culicinae</taxon>
        <taxon>Culicini</taxon>
        <taxon>Culex</taxon>
        <taxon>Culex</taxon>
    </lineage>
</organism>
<accession>A0A8D8CAZ6</accession>
<sequence>MIASLLPLSFLASYSSSLVSLPVEPAATVISVPISKPGKELARICAVNDVCSQRGCRGPAPPSAGSTAGSKDTPENPLNAHKPTIINRNLRCLELQAFKKFS</sequence>
<feature type="region of interest" description="Disordered" evidence="1">
    <location>
        <begin position="56"/>
        <end position="83"/>
    </location>
</feature>